<proteinExistence type="predicted"/>
<reference evidence="3 4" key="1">
    <citation type="submission" date="2017-12" db="EMBL/GenBank/DDBJ databases">
        <title>Integrating genomic resources of turbot (Scophthalmus maximus) in depth evaluation of genetic and physical mapping variation across individuals.</title>
        <authorList>
            <person name="Martinez P."/>
        </authorList>
    </citation>
    <scope>NUCLEOTIDE SEQUENCE [LARGE SCALE GENOMIC DNA]</scope>
</reference>
<evidence type="ECO:0000256" key="2">
    <source>
        <dbReference type="SAM" id="Phobius"/>
    </source>
</evidence>
<sequence length="82" mass="9249">MLDVYVNQCDFKCSGQCLQGSEEDKSRNVKLHILVMLRLELTFGLGVLGGLAWMRGRRDSLRRGQQAGPRVELWSDVEDPVA</sequence>
<accession>A0A2U9C987</accession>
<feature type="region of interest" description="Disordered" evidence="1">
    <location>
        <begin position="62"/>
        <end position="82"/>
    </location>
</feature>
<dbReference type="EMBL" id="CP026256">
    <property type="protein sequence ID" value="AWP13028.1"/>
    <property type="molecule type" value="Genomic_DNA"/>
</dbReference>
<gene>
    <name evidence="3" type="ORF">SMAX5B_018477</name>
</gene>
<evidence type="ECO:0000313" key="3">
    <source>
        <dbReference type="EMBL" id="AWP13028.1"/>
    </source>
</evidence>
<keyword evidence="2" id="KW-0472">Membrane</keyword>
<keyword evidence="2" id="KW-0812">Transmembrane</keyword>
<dbReference type="Proteomes" id="UP000246464">
    <property type="component" value="Chromosome 14"/>
</dbReference>
<feature type="transmembrane region" description="Helical" evidence="2">
    <location>
        <begin position="31"/>
        <end position="53"/>
    </location>
</feature>
<keyword evidence="4" id="KW-1185">Reference proteome</keyword>
<protein>
    <submittedName>
        <fullName evidence="3">Uncharacterized protein</fullName>
    </submittedName>
</protein>
<organism evidence="3 4">
    <name type="scientific">Scophthalmus maximus</name>
    <name type="common">Turbot</name>
    <name type="synonym">Psetta maxima</name>
    <dbReference type="NCBI Taxonomy" id="52904"/>
    <lineage>
        <taxon>Eukaryota</taxon>
        <taxon>Metazoa</taxon>
        <taxon>Chordata</taxon>
        <taxon>Craniata</taxon>
        <taxon>Vertebrata</taxon>
        <taxon>Euteleostomi</taxon>
        <taxon>Actinopterygii</taxon>
        <taxon>Neopterygii</taxon>
        <taxon>Teleostei</taxon>
        <taxon>Neoteleostei</taxon>
        <taxon>Acanthomorphata</taxon>
        <taxon>Carangaria</taxon>
        <taxon>Pleuronectiformes</taxon>
        <taxon>Pleuronectoidei</taxon>
        <taxon>Scophthalmidae</taxon>
        <taxon>Scophthalmus</taxon>
    </lineage>
</organism>
<name>A0A2U9C987_SCOMX</name>
<keyword evidence="2" id="KW-1133">Transmembrane helix</keyword>
<evidence type="ECO:0000256" key="1">
    <source>
        <dbReference type="SAM" id="MobiDB-lite"/>
    </source>
</evidence>
<evidence type="ECO:0000313" key="4">
    <source>
        <dbReference type="Proteomes" id="UP000246464"/>
    </source>
</evidence>
<dbReference type="AlphaFoldDB" id="A0A2U9C987"/>